<evidence type="ECO:0000313" key="11">
    <source>
        <dbReference type="EMBL" id="MDY0746717.1"/>
    </source>
</evidence>
<dbReference type="RefSeq" id="WP_320424664.1">
    <property type="nucleotide sequence ID" value="NZ_JAXCLA010000006.1"/>
</dbReference>
<sequence length="162" mass="17716">MRLLQRLSEHFLVLGLGAMVLMVFGNVVLRYGFSSGITFSEEVSRFLFVWITFLGAILAFAQRAHIAMETVTGRLPKPVKRLVAIVSALLMLLCCALMVMGGWSQAVINMNNYAPVSGIPRGAIYAAAVVAGICLGLLILRDLWRLLRGASLEAFEQRSATE</sequence>
<evidence type="ECO:0000256" key="5">
    <source>
        <dbReference type="ARBA" id="ARBA00022692"/>
    </source>
</evidence>
<dbReference type="InterPro" id="IPR055348">
    <property type="entry name" value="DctQ"/>
</dbReference>
<evidence type="ECO:0000256" key="3">
    <source>
        <dbReference type="ARBA" id="ARBA00022475"/>
    </source>
</evidence>
<feature type="transmembrane region" description="Helical" evidence="9">
    <location>
        <begin position="123"/>
        <end position="140"/>
    </location>
</feature>
<evidence type="ECO:0000259" key="10">
    <source>
        <dbReference type="Pfam" id="PF04290"/>
    </source>
</evidence>
<dbReference type="InterPro" id="IPR007387">
    <property type="entry name" value="TRAP_DctQ"/>
</dbReference>
<evidence type="ECO:0000256" key="2">
    <source>
        <dbReference type="ARBA" id="ARBA00022448"/>
    </source>
</evidence>
<keyword evidence="4 9" id="KW-0997">Cell inner membrane</keyword>
<organism evidence="11 12">
    <name type="scientific">Roseateles agri</name>
    <dbReference type="NCBI Taxonomy" id="3098619"/>
    <lineage>
        <taxon>Bacteria</taxon>
        <taxon>Pseudomonadati</taxon>
        <taxon>Pseudomonadota</taxon>
        <taxon>Betaproteobacteria</taxon>
        <taxon>Burkholderiales</taxon>
        <taxon>Sphaerotilaceae</taxon>
        <taxon>Roseateles</taxon>
    </lineage>
</organism>
<feature type="transmembrane region" description="Helical" evidence="9">
    <location>
        <begin position="43"/>
        <end position="61"/>
    </location>
</feature>
<keyword evidence="5 9" id="KW-0812">Transmembrane</keyword>
<gene>
    <name evidence="11" type="ORF">SNE35_19550</name>
</gene>
<keyword evidence="7 9" id="KW-0472">Membrane</keyword>
<comment type="similarity">
    <text evidence="8 9">Belongs to the TRAP transporter small permease family.</text>
</comment>
<dbReference type="Pfam" id="PF04290">
    <property type="entry name" value="DctQ"/>
    <property type="match status" value="1"/>
</dbReference>
<dbReference type="PANTHER" id="PTHR35011:SF2">
    <property type="entry name" value="2,3-DIKETO-L-GULONATE TRAP TRANSPORTER SMALL PERMEASE PROTEIN YIAM"/>
    <property type="match status" value="1"/>
</dbReference>
<comment type="subunit">
    <text evidence="9">The complex comprises the extracytoplasmic solute receptor protein and the two transmembrane proteins.</text>
</comment>
<accession>A0ABU5DKA1</accession>
<feature type="transmembrane region" description="Helical" evidence="9">
    <location>
        <begin position="12"/>
        <end position="31"/>
    </location>
</feature>
<keyword evidence="12" id="KW-1185">Reference proteome</keyword>
<feature type="domain" description="Tripartite ATP-independent periplasmic transporters DctQ component" evidence="10">
    <location>
        <begin position="19"/>
        <end position="148"/>
    </location>
</feature>
<evidence type="ECO:0000256" key="9">
    <source>
        <dbReference type="RuleBase" id="RU369079"/>
    </source>
</evidence>
<comment type="function">
    <text evidence="9">Part of the tripartite ATP-independent periplasmic (TRAP) transport system.</text>
</comment>
<dbReference type="EMBL" id="JAXCLA010000006">
    <property type="protein sequence ID" value="MDY0746717.1"/>
    <property type="molecule type" value="Genomic_DNA"/>
</dbReference>
<name>A0ABU5DKA1_9BURK</name>
<evidence type="ECO:0000256" key="8">
    <source>
        <dbReference type="ARBA" id="ARBA00038436"/>
    </source>
</evidence>
<reference evidence="11 12" key="1">
    <citation type="submission" date="2023-11" db="EMBL/GenBank/DDBJ databases">
        <title>Paucibacter sp. nov., isolated from fresh soil in Korea.</title>
        <authorList>
            <person name="Le N.T.T."/>
        </authorList>
    </citation>
    <scope>NUCLEOTIDE SEQUENCE [LARGE SCALE GENOMIC DNA]</scope>
    <source>
        <strain evidence="11 12">R3-3</strain>
    </source>
</reference>
<comment type="caution">
    <text evidence="11">The sequence shown here is derived from an EMBL/GenBank/DDBJ whole genome shotgun (WGS) entry which is preliminary data.</text>
</comment>
<evidence type="ECO:0000256" key="7">
    <source>
        <dbReference type="ARBA" id="ARBA00023136"/>
    </source>
</evidence>
<evidence type="ECO:0000256" key="1">
    <source>
        <dbReference type="ARBA" id="ARBA00004429"/>
    </source>
</evidence>
<protein>
    <recommendedName>
        <fullName evidence="9">TRAP transporter small permease protein</fullName>
    </recommendedName>
</protein>
<comment type="subcellular location">
    <subcellularLocation>
        <location evidence="1 9">Cell inner membrane</location>
        <topology evidence="1 9">Multi-pass membrane protein</topology>
    </subcellularLocation>
</comment>
<keyword evidence="6 9" id="KW-1133">Transmembrane helix</keyword>
<dbReference type="Proteomes" id="UP001285263">
    <property type="component" value="Unassembled WGS sequence"/>
</dbReference>
<proteinExistence type="inferred from homology"/>
<evidence type="ECO:0000313" key="12">
    <source>
        <dbReference type="Proteomes" id="UP001285263"/>
    </source>
</evidence>
<keyword evidence="3" id="KW-1003">Cell membrane</keyword>
<evidence type="ECO:0000256" key="4">
    <source>
        <dbReference type="ARBA" id="ARBA00022519"/>
    </source>
</evidence>
<dbReference type="PANTHER" id="PTHR35011">
    <property type="entry name" value="2,3-DIKETO-L-GULONATE TRAP TRANSPORTER SMALL PERMEASE PROTEIN YIAM"/>
    <property type="match status" value="1"/>
</dbReference>
<keyword evidence="2 9" id="KW-0813">Transport</keyword>
<feature type="transmembrane region" description="Helical" evidence="9">
    <location>
        <begin position="82"/>
        <end position="103"/>
    </location>
</feature>
<evidence type="ECO:0000256" key="6">
    <source>
        <dbReference type="ARBA" id="ARBA00022989"/>
    </source>
</evidence>